<gene>
    <name evidence="6" type="ORF">BB31_13400</name>
</gene>
<dbReference type="InterPro" id="IPR010610">
    <property type="entry name" value="EryCIII-like_C"/>
</dbReference>
<dbReference type="InterPro" id="IPR002213">
    <property type="entry name" value="UDP_glucos_trans"/>
</dbReference>
<evidence type="ECO:0000256" key="3">
    <source>
        <dbReference type="ARBA" id="ARBA00022679"/>
    </source>
</evidence>
<dbReference type="EMBL" id="JFBM01000009">
    <property type="protein sequence ID" value="KFU80939.1"/>
    <property type="molecule type" value="Genomic_DNA"/>
</dbReference>
<feature type="domain" description="Erythromycin biosynthesis protein CIII-like C-terminal" evidence="4">
    <location>
        <begin position="238"/>
        <end position="385"/>
    </location>
</feature>
<proteinExistence type="inferred from homology"/>
<comment type="similarity">
    <text evidence="1">Belongs to the glycosyltransferase 28 family.</text>
</comment>
<dbReference type="Proteomes" id="UP000256220">
    <property type="component" value="Unassembled WGS sequence"/>
</dbReference>
<name>A0A2P2FW41_AMYLU</name>
<dbReference type="InterPro" id="IPR048284">
    <property type="entry name" value="EryCIII-like_N"/>
</dbReference>
<dbReference type="AlphaFoldDB" id="A0A2P2FW41"/>
<dbReference type="GO" id="GO:0017000">
    <property type="term" value="P:antibiotic biosynthetic process"/>
    <property type="evidence" value="ECO:0007669"/>
    <property type="project" value="UniProtKB-ARBA"/>
</dbReference>
<dbReference type="Pfam" id="PF21036">
    <property type="entry name" value="EryCIII-like_N"/>
    <property type="match status" value="1"/>
</dbReference>
<dbReference type="Pfam" id="PF06722">
    <property type="entry name" value="EryCIII-like_C"/>
    <property type="match status" value="1"/>
</dbReference>
<dbReference type="RefSeq" id="WP_091598479.1">
    <property type="nucleotide sequence ID" value="NZ_JFBM01000009.1"/>
</dbReference>
<keyword evidence="7" id="KW-1185">Reference proteome</keyword>
<evidence type="ECO:0000256" key="2">
    <source>
        <dbReference type="ARBA" id="ARBA00022676"/>
    </source>
</evidence>
<keyword evidence="3" id="KW-0808">Transferase</keyword>
<comment type="caution">
    <text evidence="6">The sequence shown here is derived from an EMBL/GenBank/DDBJ whole genome shotgun (WGS) entry which is preliminary data.</text>
</comment>
<organism evidence="6 7">
    <name type="scientific">Amycolatopsis lurida NRRL 2430</name>
    <dbReference type="NCBI Taxonomy" id="1460371"/>
    <lineage>
        <taxon>Bacteria</taxon>
        <taxon>Bacillati</taxon>
        <taxon>Actinomycetota</taxon>
        <taxon>Actinomycetes</taxon>
        <taxon>Pseudonocardiales</taxon>
        <taxon>Pseudonocardiaceae</taxon>
        <taxon>Amycolatopsis</taxon>
    </lineage>
</organism>
<evidence type="ECO:0000313" key="7">
    <source>
        <dbReference type="Proteomes" id="UP000256220"/>
    </source>
</evidence>
<protein>
    <recommendedName>
        <fullName evidence="8">Erythromycin biosynthesis protein CIII-like central domain-containing protein</fullName>
    </recommendedName>
</protein>
<dbReference type="CDD" id="cd03784">
    <property type="entry name" value="GT1_Gtf-like"/>
    <property type="match status" value="1"/>
</dbReference>
<feature type="domain" description="Erythromycin biosynthesis protein CIII-like N-terminal" evidence="5">
    <location>
        <begin position="22"/>
        <end position="224"/>
    </location>
</feature>
<evidence type="ECO:0000259" key="5">
    <source>
        <dbReference type="Pfam" id="PF21036"/>
    </source>
</evidence>
<keyword evidence="2" id="KW-0328">Glycosyltransferase</keyword>
<reference evidence="6 7" key="1">
    <citation type="journal article" date="2014" name="Genome Announc.">
        <title>Draft Genome Sequence of Amycolatopsis lurida NRRL 2430, Producer of the Glycopeptide Family Antibiotic Ristocetin.</title>
        <authorList>
            <person name="Kwun M.J."/>
            <person name="Hong H.J."/>
        </authorList>
    </citation>
    <scope>NUCLEOTIDE SEQUENCE [LARGE SCALE GENOMIC DNA]</scope>
    <source>
        <strain evidence="6 7">NRRL 2430</strain>
    </source>
</reference>
<dbReference type="PANTHER" id="PTHR48050">
    <property type="entry name" value="STEROL 3-BETA-GLUCOSYLTRANSFERASE"/>
    <property type="match status" value="1"/>
</dbReference>
<accession>A0A2P2FW41</accession>
<dbReference type="InterPro" id="IPR050426">
    <property type="entry name" value="Glycosyltransferase_28"/>
</dbReference>
<sequence>MRFLYTMLPGISHLFPLVPLAQAMQAEGHEVLVATNGPAVKAAINAGLPAFEVAPGQDVDEPGLRLGERLAKGGLTDEEAFAAVGATFAEMGGIMLDGLVDAATRWRADAVVYMPICFAGLAAARLAGAKAVVHGIGHRNPLLWALSAMDPVARARGVDDLLDGADVEINISPSSLEKFNPDLPEKPIATAMVDLRHAPYNGGAELPPWALGEPDRPRVIATLGSSGVTVGGGELLTEVVAATADMDVELLLTSGGATLTALEALPEASRAHVRVVEWLPLRSILPSCSAIVHHAGSGSMFSAYAAGVPQIGIPHIGNASVNAEIAAKRGAGLVVPPAEATGEVVREALGEILGGASYRIAAQEVATEMAGMPRSSEVSARLTELLR</sequence>
<evidence type="ECO:0000259" key="4">
    <source>
        <dbReference type="Pfam" id="PF06722"/>
    </source>
</evidence>
<evidence type="ECO:0000313" key="6">
    <source>
        <dbReference type="EMBL" id="KFU80939.1"/>
    </source>
</evidence>
<dbReference type="GO" id="GO:0008194">
    <property type="term" value="F:UDP-glycosyltransferase activity"/>
    <property type="evidence" value="ECO:0007669"/>
    <property type="project" value="InterPro"/>
</dbReference>
<dbReference type="Gene3D" id="3.40.50.2000">
    <property type="entry name" value="Glycogen Phosphorylase B"/>
    <property type="match status" value="2"/>
</dbReference>
<dbReference type="PANTHER" id="PTHR48050:SF13">
    <property type="entry name" value="STEROL 3-BETA-GLUCOSYLTRANSFERASE UGT80A2"/>
    <property type="match status" value="1"/>
</dbReference>
<evidence type="ECO:0008006" key="8">
    <source>
        <dbReference type="Google" id="ProtNLM"/>
    </source>
</evidence>
<evidence type="ECO:0000256" key="1">
    <source>
        <dbReference type="ARBA" id="ARBA00006962"/>
    </source>
</evidence>
<dbReference type="SUPFAM" id="SSF53756">
    <property type="entry name" value="UDP-Glycosyltransferase/glycogen phosphorylase"/>
    <property type="match status" value="1"/>
</dbReference>
<dbReference type="GO" id="GO:0016758">
    <property type="term" value="F:hexosyltransferase activity"/>
    <property type="evidence" value="ECO:0007669"/>
    <property type="project" value="UniProtKB-ARBA"/>
</dbReference>